<proteinExistence type="predicted"/>
<evidence type="ECO:0000256" key="1">
    <source>
        <dbReference type="SAM" id="SignalP"/>
    </source>
</evidence>
<accession>A0A6H0S391</accession>
<dbReference type="RefSeq" id="WP_168141780.1">
    <property type="nucleotide sequence ID" value="NZ_CP038799.1"/>
</dbReference>
<keyword evidence="1" id="KW-0732">Signal</keyword>
<sequence length="153" mass="15634">MSAIARKINIGLAAGAMAAAATLTPITVAQADTTTFAVSTVGSQIGAAQCVPTAATPCVPMAAANLQSANATPGSIIQSIFQNDLWWIGRANPTPPPRADVLVFTPISLIPGFLKPVYGWFTQNLNFEVCVLGGSVKVGPYGTTTVSVGRGCN</sequence>
<feature type="chain" id="PRO_5026208752" description="Secreted protein" evidence="1">
    <location>
        <begin position="32"/>
        <end position="153"/>
    </location>
</feature>
<feature type="signal peptide" evidence="1">
    <location>
        <begin position="1"/>
        <end position="31"/>
    </location>
</feature>
<protein>
    <recommendedName>
        <fullName evidence="4">Secreted protein</fullName>
    </recommendedName>
</protein>
<evidence type="ECO:0000313" key="3">
    <source>
        <dbReference type="Proteomes" id="UP000501849"/>
    </source>
</evidence>
<evidence type="ECO:0000313" key="2">
    <source>
        <dbReference type="EMBL" id="QIV81151.1"/>
    </source>
</evidence>
<keyword evidence="3" id="KW-1185">Reference proteome</keyword>
<dbReference type="KEGG" id="mfre:EXE63_09780"/>
<dbReference type="Proteomes" id="UP000501849">
    <property type="component" value="Chromosome"/>
</dbReference>
<dbReference type="AlphaFoldDB" id="A0A6H0S391"/>
<reference evidence="2 3" key="1">
    <citation type="submission" date="2019-04" db="EMBL/GenBank/DDBJ databases">
        <title>Draft, Whole-Genome Sequence of the Anthracene-degrading Mycobacterium frederiksbergense LB501T, Isolated from a Polycyclic Aromatic Hydrocarbon (PAH)-Contaminated Soil.</title>
        <authorList>
            <person name="Augelletti F."/>
        </authorList>
    </citation>
    <scope>NUCLEOTIDE SEQUENCE [LARGE SCALE GENOMIC DNA]</scope>
    <source>
        <strain evidence="2 3">LB 501T</strain>
    </source>
</reference>
<name>A0A6H0S391_9MYCO</name>
<dbReference type="EMBL" id="CP038799">
    <property type="protein sequence ID" value="QIV81151.1"/>
    <property type="molecule type" value="Genomic_DNA"/>
</dbReference>
<gene>
    <name evidence="2" type="ORF">EXE63_09780</name>
</gene>
<organism evidence="2 3">
    <name type="scientific">Mycolicibacterium frederiksbergense</name>
    <dbReference type="NCBI Taxonomy" id="117567"/>
    <lineage>
        <taxon>Bacteria</taxon>
        <taxon>Bacillati</taxon>
        <taxon>Actinomycetota</taxon>
        <taxon>Actinomycetes</taxon>
        <taxon>Mycobacteriales</taxon>
        <taxon>Mycobacteriaceae</taxon>
        <taxon>Mycolicibacterium</taxon>
    </lineage>
</organism>
<evidence type="ECO:0008006" key="4">
    <source>
        <dbReference type="Google" id="ProtNLM"/>
    </source>
</evidence>